<proteinExistence type="predicted"/>
<dbReference type="EMBL" id="HBKN01050374">
    <property type="protein sequence ID" value="CAE2341147.1"/>
    <property type="molecule type" value="Transcribed_RNA"/>
</dbReference>
<name>A0A7S4PPI4_GUITH</name>
<reference evidence="1" key="1">
    <citation type="submission" date="2021-01" db="EMBL/GenBank/DDBJ databases">
        <authorList>
            <person name="Corre E."/>
            <person name="Pelletier E."/>
            <person name="Niang G."/>
            <person name="Scheremetjew M."/>
            <person name="Finn R."/>
            <person name="Kale V."/>
            <person name="Holt S."/>
            <person name="Cochrane G."/>
            <person name="Meng A."/>
            <person name="Brown T."/>
            <person name="Cohen L."/>
        </authorList>
    </citation>
    <scope>NUCLEOTIDE SEQUENCE</scope>
    <source>
        <strain evidence="1">CCMP 2712</strain>
    </source>
</reference>
<accession>A0A7S4PPI4</accession>
<protein>
    <submittedName>
        <fullName evidence="1">Uncharacterized protein</fullName>
    </submittedName>
</protein>
<sequence length="127" mass="14133">MLAALALIASVLSTKELLAPSVEYQKRAFTQSLDIDYPPLPYDGSFSLTPDGYDGNDYKESFNGGDVDGSSWRQYVPLAVWPEIEWFDENGNYIGRSGGSDIRKTTVTKSLPVVSLQGRYARRRFIG</sequence>
<organism evidence="1">
    <name type="scientific">Guillardia theta</name>
    <name type="common">Cryptophyte</name>
    <name type="synonym">Cryptomonas phi</name>
    <dbReference type="NCBI Taxonomy" id="55529"/>
    <lineage>
        <taxon>Eukaryota</taxon>
        <taxon>Cryptophyceae</taxon>
        <taxon>Pyrenomonadales</taxon>
        <taxon>Geminigeraceae</taxon>
        <taxon>Guillardia</taxon>
    </lineage>
</organism>
<evidence type="ECO:0000313" key="1">
    <source>
        <dbReference type="EMBL" id="CAE2341147.1"/>
    </source>
</evidence>
<gene>
    <name evidence="1" type="ORF">GTHE00462_LOCUS39270</name>
</gene>
<dbReference type="AlphaFoldDB" id="A0A7S4PPI4"/>